<dbReference type="AlphaFoldDB" id="A0A132MTZ1"/>
<gene>
    <name evidence="19" type="ORF">LI90_2327</name>
</gene>
<dbReference type="RefSeq" id="WP_197651779.1">
    <property type="nucleotide sequence ID" value="NZ_JYIJ01000010.1"/>
</dbReference>
<dbReference type="Pfam" id="PF02163">
    <property type="entry name" value="Peptidase_M50"/>
    <property type="match status" value="2"/>
</dbReference>
<dbReference type="EMBL" id="LAXD01000001">
    <property type="protein sequence ID" value="KWX01299.1"/>
    <property type="molecule type" value="Genomic_DNA"/>
</dbReference>
<keyword evidence="7" id="KW-0677">Repeat</keyword>
<feature type="transmembrane region" description="Helical" evidence="14">
    <location>
        <begin position="198"/>
        <end position="226"/>
    </location>
</feature>
<evidence type="ECO:0000256" key="14">
    <source>
        <dbReference type="PIRNR" id="PIRNR006404"/>
    </source>
</evidence>
<dbReference type="InterPro" id="IPR008915">
    <property type="entry name" value="Peptidase_M50"/>
</dbReference>
<dbReference type="GO" id="GO:0005886">
    <property type="term" value="C:plasma membrane"/>
    <property type="evidence" value="ECO:0007669"/>
    <property type="project" value="UniProtKB-SubCell"/>
</dbReference>
<proteinExistence type="inferred from homology"/>
<organism evidence="19 20">
    <name type="scientific">Carbonactinospora thermoautotrophica</name>
    <dbReference type="NCBI Taxonomy" id="1469144"/>
    <lineage>
        <taxon>Bacteria</taxon>
        <taxon>Bacillati</taxon>
        <taxon>Actinomycetota</taxon>
        <taxon>Actinomycetes</taxon>
        <taxon>Kitasatosporales</taxon>
        <taxon>Carbonactinosporaceae</taxon>
        <taxon>Carbonactinospora</taxon>
    </lineage>
</organism>
<dbReference type="PATRIC" id="fig|1469144.10.peg.2527"/>
<evidence type="ECO:0000256" key="9">
    <source>
        <dbReference type="ARBA" id="ARBA00022833"/>
    </source>
</evidence>
<keyword evidence="9 14" id="KW-0862">Zinc</keyword>
<feature type="binding site" evidence="16">
    <location>
        <position position="86"/>
    </location>
    <ligand>
        <name>Zn(2+)</name>
        <dbReference type="ChEBI" id="CHEBI:29105"/>
        <note>catalytic</note>
    </ligand>
</feature>
<evidence type="ECO:0000256" key="11">
    <source>
        <dbReference type="ARBA" id="ARBA00023049"/>
    </source>
</evidence>
<evidence type="ECO:0000256" key="7">
    <source>
        <dbReference type="ARBA" id="ARBA00022737"/>
    </source>
</evidence>
<evidence type="ECO:0000256" key="6">
    <source>
        <dbReference type="ARBA" id="ARBA00022723"/>
    </source>
</evidence>
<keyword evidence="11 14" id="KW-0482">Metalloprotease</keyword>
<dbReference type="PIRSF" id="PIRSF006404">
    <property type="entry name" value="UCP006404_Pept_M50_CBS"/>
    <property type="match status" value="1"/>
</dbReference>
<name>A0A132MTZ1_9ACTN</name>
<comment type="similarity">
    <text evidence="2 14">Belongs to the peptidase M50B family.</text>
</comment>
<comment type="caution">
    <text evidence="19">The sequence shown here is derived from an EMBL/GenBank/DDBJ whole genome shotgun (WGS) entry which is preliminary data.</text>
</comment>
<dbReference type="PANTHER" id="PTHR39188">
    <property type="entry name" value="MEMBRANE-ASSOCIATED ZINC METALLOPROTEASE M50B"/>
    <property type="match status" value="1"/>
</dbReference>
<evidence type="ECO:0000256" key="10">
    <source>
        <dbReference type="ARBA" id="ARBA00022989"/>
    </source>
</evidence>
<evidence type="ECO:0000256" key="3">
    <source>
        <dbReference type="ARBA" id="ARBA00022475"/>
    </source>
</evidence>
<keyword evidence="6 14" id="KW-0479">Metal-binding</keyword>
<keyword evidence="8 14" id="KW-0378">Hydrolase</keyword>
<sequence length="388" mass="40821">MSDSQRDPGHGNSQGDDGQRNAGSGLLIGRPFGIPVYVSPSWFIVAALITVAFEPAVREQLGSGAPFSYLVAFTFAVLLYASVLVHELSHSVVARCLGLPVRRISLYLLGGVSEIEREPRTPGQEFLVAFAGPLLSLVLGGCGILALQVVEGPGVGYLLLFELTFANLLVGGFNLVPGLPLDGGRVLRAAVWKLTGRSFTGTVVAAWVGRAAALVIIALPALAALAGRSPGLITLAWALLIGSFIWMGAAQAVRHARIRERLPLLRARTLTRRALPVSADLPLSEALRRAGEVGANAFVVVDHEDKPVAVVSGAAVAAVPPQRRPWVQVGHLARTLEPGMIISAELSGERLIAALRAVPATEYLVVEPTGEVFGVLAAADVERAFVKS</sequence>
<dbReference type="GO" id="GO:0006508">
    <property type="term" value="P:proteolysis"/>
    <property type="evidence" value="ECO:0007669"/>
    <property type="project" value="UniProtKB-KW"/>
</dbReference>
<feature type="binding site" evidence="16">
    <location>
        <position position="182"/>
    </location>
    <ligand>
        <name>Zn(2+)</name>
        <dbReference type="ChEBI" id="CHEBI:29105"/>
        <note>catalytic</note>
    </ligand>
</feature>
<feature type="active site" evidence="15">
    <location>
        <position position="87"/>
    </location>
</feature>
<feature type="region of interest" description="Disordered" evidence="17">
    <location>
        <begin position="1"/>
        <end position="20"/>
    </location>
</feature>
<dbReference type="STRING" id="1469144.LI90_2327"/>
<evidence type="ECO:0000313" key="19">
    <source>
        <dbReference type="EMBL" id="KWX01299.1"/>
    </source>
</evidence>
<dbReference type="InterPro" id="IPR046342">
    <property type="entry name" value="CBS_dom_sf"/>
</dbReference>
<evidence type="ECO:0000256" key="5">
    <source>
        <dbReference type="ARBA" id="ARBA00022692"/>
    </source>
</evidence>
<evidence type="ECO:0000259" key="18">
    <source>
        <dbReference type="Pfam" id="PF02163"/>
    </source>
</evidence>
<evidence type="ECO:0000256" key="16">
    <source>
        <dbReference type="PIRSR" id="PIRSR006404-2"/>
    </source>
</evidence>
<feature type="transmembrane region" description="Helical" evidence="14">
    <location>
        <begin position="65"/>
        <end position="85"/>
    </location>
</feature>
<keyword evidence="12" id="KW-0129">CBS domain</keyword>
<keyword evidence="13 14" id="KW-0472">Membrane</keyword>
<keyword evidence="5 14" id="KW-0812">Transmembrane</keyword>
<feature type="transmembrane region" description="Helical" evidence="14">
    <location>
        <begin position="232"/>
        <end position="253"/>
    </location>
</feature>
<feature type="transmembrane region" description="Helical" evidence="14">
    <location>
        <begin position="155"/>
        <end position="177"/>
    </location>
</feature>
<keyword evidence="3 14" id="KW-1003">Cell membrane</keyword>
<evidence type="ECO:0000256" key="13">
    <source>
        <dbReference type="ARBA" id="ARBA00023136"/>
    </source>
</evidence>
<evidence type="ECO:0000256" key="12">
    <source>
        <dbReference type="ARBA" id="ARBA00023122"/>
    </source>
</evidence>
<dbReference type="PANTHER" id="PTHR39188:SF3">
    <property type="entry name" value="STAGE IV SPORULATION PROTEIN FB"/>
    <property type="match status" value="1"/>
</dbReference>
<protein>
    <recommendedName>
        <fullName evidence="14">Zinc metalloprotease</fullName>
    </recommendedName>
</protein>
<evidence type="ECO:0000256" key="4">
    <source>
        <dbReference type="ARBA" id="ARBA00022670"/>
    </source>
</evidence>
<evidence type="ECO:0000256" key="1">
    <source>
        <dbReference type="ARBA" id="ARBA00004651"/>
    </source>
</evidence>
<dbReference type="InterPro" id="IPR016483">
    <property type="entry name" value="UCP006404_Pept_M50_CBS"/>
</dbReference>
<dbReference type="SUPFAM" id="SSF54631">
    <property type="entry name" value="CBS-domain pair"/>
    <property type="match status" value="1"/>
</dbReference>
<keyword evidence="20" id="KW-1185">Reference proteome</keyword>
<evidence type="ECO:0000256" key="2">
    <source>
        <dbReference type="ARBA" id="ARBA00007931"/>
    </source>
</evidence>
<evidence type="ECO:0000313" key="20">
    <source>
        <dbReference type="Proteomes" id="UP000070188"/>
    </source>
</evidence>
<dbReference type="GO" id="GO:0008237">
    <property type="term" value="F:metallopeptidase activity"/>
    <property type="evidence" value="ECO:0007669"/>
    <property type="project" value="UniProtKB-UniRule"/>
</dbReference>
<evidence type="ECO:0000256" key="17">
    <source>
        <dbReference type="SAM" id="MobiDB-lite"/>
    </source>
</evidence>
<dbReference type="CDD" id="cd06164">
    <property type="entry name" value="S2P-M50_SpoIVFB_CBS"/>
    <property type="match status" value="1"/>
</dbReference>
<evidence type="ECO:0000256" key="15">
    <source>
        <dbReference type="PIRSR" id="PIRSR006404-1"/>
    </source>
</evidence>
<keyword evidence="4 14" id="KW-0645">Protease</keyword>
<feature type="domain" description="Peptidase M50" evidence="18">
    <location>
        <begin position="160"/>
        <end position="212"/>
    </location>
</feature>
<reference evidence="20" key="1">
    <citation type="submission" date="2015-04" db="EMBL/GenBank/DDBJ databases">
        <title>Physiological reanalysis, assessment of diazotrophy, and genome sequences of multiple isolates of Streptomyces thermoautotrophicus.</title>
        <authorList>
            <person name="MacKellar D.C."/>
            <person name="Lieber L."/>
            <person name="Norman J."/>
            <person name="Bolger A."/>
            <person name="Tobin C."/>
            <person name="Murray J.W."/>
            <person name="Chang R."/>
            <person name="Ford T."/>
            <person name="Nguyen P.Q."/>
            <person name="Woodward J."/>
            <person name="Permingeat H."/>
            <person name="Joshi N.S."/>
            <person name="Silver P.A."/>
            <person name="Usadel B."/>
            <person name="Rutherford A.W."/>
            <person name="Friesen M."/>
            <person name="Prell J."/>
        </authorList>
    </citation>
    <scope>NUCLEOTIDE SEQUENCE [LARGE SCALE GENOMIC DNA]</scope>
    <source>
        <strain evidence="20">H1</strain>
    </source>
</reference>
<feature type="domain" description="Peptidase M50" evidence="18">
    <location>
        <begin position="75"/>
        <end position="150"/>
    </location>
</feature>
<comment type="subcellular location">
    <subcellularLocation>
        <location evidence="1 14">Cell membrane</location>
        <topology evidence="1 14">Multi-pass membrane protein</topology>
    </subcellularLocation>
</comment>
<accession>A0A132MTZ1</accession>
<feature type="transmembrane region" description="Helical" evidence="14">
    <location>
        <begin position="126"/>
        <end position="149"/>
    </location>
</feature>
<comment type="cofactor">
    <cofactor evidence="14 16">
        <name>Zn(2+)</name>
        <dbReference type="ChEBI" id="CHEBI:29105"/>
    </cofactor>
    <text evidence="14 16">Binds 1 zinc ion per subunit.</text>
</comment>
<dbReference type="Proteomes" id="UP000070188">
    <property type="component" value="Unassembled WGS sequence"/>
</dbReference>
<feature type="transmembrane region" description="Helical" evidence="14">
    <location>
        <begin position="34"/>
        <end position="53"/>
    </location>
</feature>
<feature type="binding site" evidence="16">
    <location>
        <position position="90"/>
    </location>
    <ligand>
        <name>Zn(2+)</name>
        <dbReference type="ChEBI" id="CHEBI:29105"/>
        <note>catalytic</note>
    </ligand>
</feature>
<evidence type="ECO:0000256" key="8">
    <source>
        <dbReference type="ARBA" id="ARBA00022801"/>
    </source>
</evidence>
<keyword evidence="10 14" id="KW-1133">Transmembrane helix</keyword>
<dbReference type="GO" id="GO:0046872">
    <property type="term" value="F:metal ion binding"/>
    <property type="evidence" value="ECO:0007669"/>
    <property type="project" value="UniProtKB-UniRule"/>
</dbReference>